<evidence type="ECO:0000256" key="8">
    <source>
        <dbReference type="ARBA" id="ARBA00022989"/>
    </source>
</evidence>
<dbReference type="InterPro" id="IPR003661">
    <property type="entry name" value="HisK_dim/P_dom"/>
</dbReference>
<evidence type="ECO:0000256" key="4">
    <source>
        <dbReference type="ARBA" id="ARBA00022553"/>
    </source>
</evidence>
<organism evidence="14 15">
    <name type="scientific">Geodermatophilus aquaeductus</name>
    <dbReference type="NCBI Taxonomy" id="1564161"/>
    <lineage>
        <taxon>Bacteria</taxon>
        <taxon>Bacillati</taxon>
        <taxon>Actinomycetota</taxon>
        <taxon>Actinomycetes</taxon>
        <taxon>Geodermatophilales</taxon>
        <taxon>Geodermatophilaceae</taxon>
        <taxon>Geodermatophilus</taxon>
    </lineage>
</organism>
<dbReference type="GO" id="GO:0000155">
    <property type="term" value="F:phosphorelay sensor kinase activity"/>
    <property type="evidence" value="ECO:0007669"/>
    <property type="project" value="InterPro"/>
</dbReference>
<evidence type="ECO:0000259" key="12">
    <source>
        <dbReference type="PROSITE" id="PS50109"/>
    </source>
</evidence>
<evidence type="ECO:0000256" key="1">
    <source>
        <dbReference type="ARBA" id="ARBA00000085"/>
    </source>
</evidence>
<dbReference type="GO" id="GO:0005886">
    <property type="term" value="C:plasma membrane"/>
    <property type="evidence" value="ECO:0007669"/>
    <property type="project" value="UniProtKB-SubCell"/>
</dbReference>
<dbReference type="Gene3D" id="3.30.565.10">
    <property type="entry name" value="Histidine kinase-like ATPase, C-terminal domain"/>
    <property type="match status" value="1"/>
</dbReference>
<keyword evidence="9" id="KW-0902">Two-component regulatory system</keyword>
<dbReference type="AlphaFoldDB" id="A0A521B304"/>
<dbReference type="SMART" id="SM00388">
    <property type="entry name" value="HisKA"/>
    <property type="match status" value="1"/>
</dbReference>
<evidence type="ECO:0000256" key="9">
    <source>
        <dbReference type="ARBA" id="ARBA00023012"/>
    </source>
</evidence>
<dbReference type="PANTHER" id="PTHR45436:SF5">
    <property type="entry name" value="SENSOR HISTIDINE KINASE TRCS"/>
    <property type="match status" value="1"/>
</dbReference>
<dbReference type="InterPro" id="IPR036097">
    <property type="entry name" value="HisK_dim/P_sf"/>
</dbReference>
<dbReference type="CDD" id="cd00075">
    <property type="entry name" value="HATPase"/>
    <property type="match status" value="1"/>
</dbReference>
<reference evidence="14 15" key="1">
    <citation type="submission" date="2017-05" db="EMBL/GenBank/DDBJ databases">
        <authorList>
            <person name="Varghese N."/>
            <person name="Submissions S."/>
        </authorList>
    </citation>
    <scope>NUCLEOTIDE SEQUENCE [LARGE SCALE GENOMIC DNA]</scope>
    <source>
        <strain evidence="14 15">DSM 46834</strain>
    </source>
</reference>
<sequence length="616" mass="65107">MTPLRRLVPRTLAARITWVSALAVLVVLVLVGAGLVAGLRAALTEALDETLAAQASALEDRVAADGSLDGAALPDDDVVAEVRDATGAVLARVPAGAPALPDLSGGAVTVDLDGGPARLLTRPVDAGTLVVAASLKDVDESTAALVAGLAVAVPVATAALALLVRFAVGRALRPVERIRDRVARMSGSALGQRVPEPGTPLEVDRLARTMNAMLARVQAAAERQRQFVADASHELRSPLARMRTELEVDAAHPSTADPGATAASVLAETVGLQRLVDDLLLLARGDVGALAARRDLLDLDEVVAAAVARARVSGQEVDTGGVRPVQVRGDPDQLERAVGNLLDNAVRHARYRVTVGLQEQDGDAVLTVADDGPGVPADDRERVFERFTRLDAARSGRGGAGLGLAIARDVARRHGGTLVVETADGGGARFVLTLQVDGLPGADVGRGSPTATRSRVQRSVPVASVQESVDVDVPIRVAYDQWTQFESFPQFMGGVERITQIDDTHTHWITNIDGVKREFDAEITEQHPEERVAWTSTGGDAKHAGVVTFHRLDDTKTRVMIQIDWEPTGLVEKAGAALGFDDRQIKADAKRFKEFIESRGTETGAWRGDVSRPDQP</sequence>
<dbReference type="Pfam" id="PF03364">
    <property type="entry name" value="Polyketide_cyc"/>
    <property type="match status" value="1"/>
</dbReference>
<dbReference type="CDD" id="cd00082">
    <property type="entry name" value="HisKA"/>
    <property type="match status" value="1"/>
</dbReference>
<comment type="catalytic activity">
    <reaction evidence="1">
        <text>ATP + protein L-histidine = ADP + protein N-phospho-L-histidine.</text>
        <dbReference type="EC" id="2.7.13.3"/>
    </reaction>
</comment>
<feature type="transmembrane region" description="Helical" evidence="11">
    <location>
        <begin position="12"/>
        <end position="37"/>
    </location>
</feature>
<feature type="domain" description="HAMP" evidence="13">
    <location>
        <begin position="169"/>
        <end position="222"/>
    </location>
</feature>
<protein>
    <recommendedName>
        <fullName evidence="3">histidine kinase</fullName>
        <ecNumber evidence="3">2.7.13.3</ecNumber>
    </recommendedName>
</protein>
<keyword evidence="8 11" id="KW-1133">Transmembrane helix</keyword>
<feature type="domain" description="Histidine kinase" evidence="12">
    <location>
        <begin position="230"/>
        <end position="438"/>
    </location>
</feature>
<evidence type="ECO:0000256" key="5">
    <source>
        <dbReference type="ARBA" id="ARBA00022679"/>
    </source>
</evidence>
<evidence type="ECO:0000256" key="7">
    <source>
        <dbReference type="ARBA" id="ARBA00022777"/>
    </source>
</evidence>
<dbReference type="RefSeq" id="WP_221887999.1">
    <property type="nucleotide sequence ID" value="NZ_FXTJ01000001.1"/>
</dbReference>
<accession>A0A521B304</accession>
<dbReference type="InterPro" id="IPR050428">
    <property type="entry name" value="TCS_sensor_his_kinase"/>
</dbReference>
<dbReference type="InterPro" id="IPR005467">
    <property type="entry name" value="His_kinase_dom"/>
</dbReference>
<dbReference type="SUPFAM" id="SSF55874">
    <property type="entry name" value="ATPase domain of HSP90 chaperone/DNA topoisomerase II/histidine kinase"/>
    <property type="match status" value="1"/>
</dbReference>
<comment type="subcellular location">
    <subcellularLocation>
        <location evidence="2">Cell membrane</location>
    </subcellularLocation>
</comment>
<keyword evidence="5" id="KW-0808">Transferase</keyword>
<dbReference type="Pfam" id="PF02518">
    <property type="entry name" value="HATPase_c"/>
    <property type="match status" value="1"/>
</dbReference>
<dbReference type="PRINTS" id="PR00344">
    <property type="entry name" value="BCTRLSENSOR"/>
</dbReference>
<dbReference type="InterPro" id="IPR005031">
    <property type="entry name" value="COQ10_START"/>
</dbReference>
<name>A0A521B304_9ACTN</name>
<feature type="transmembrane region" description="Helical" evidence="11">
    <location>
        <begin position="143"/>
        <end position="168"/>
    </location>
</feature>
<evidence type="ECO:0000256" key="11">
    <source>
        <dbReference type="SAM" id="Phobius"/>
    </source>
</evidence>
<keyword evidence="7 14" id="KW-0418">Kinase</keyword>
<dbReference type="SMART" id="SM00387">
    <property type="entry name" value="HATPase_c"/>
    <property type="match status" value="1"/>
</dbReference>
<dbReference type="PROSITE" id="PS50109">
    <property type="entry name" value="HIS_KIN"/>
    <property type="match status" value="1"/>
</dbReference>
<gene>
    <name evidence="14" type="ORF">SAMN06273567_101526</name>
</gene>
<evidence type="ECO:0000313" key="14">
    <source>
        <dbReference type="EMBL" id="SMO41473.1"/>
    </source>
</evidence>
<dbReference type="InterPro" id="IPR036890">
    <property type="entry name" value="HATPase_C_sf"/>
</dbReference>
<dbReference type="Proteomes" id="UP000317484">
    <property type="component" value="Unassembled WGS sequence"/>
</dbReference>
<dbReference type="EMBL" id="FXTJ01000001">
    <property type="protein sequence ID" value="SMO41473.1"/>
    <property type="molecule type" value="Genomic_DNA"/>
</dbReference>
<dbReference type="CDD" id="cd06225">
    <property type="entry name" value="HAMP"/>
    <property type="match status" value="1"/>
</dbReference>
<dbReference type="Gene3D" id="1.10.287.130">
    <property type="match status" value="1"/>
</dbReference>
<dbReference type="InterPro" id="IPR004358">
    <property type="entry name" value="Sig_transdc_His_kin-like_C"/>
</dbReference>
<evidence type="ECO:0000256" key="3">
    <source>
        <dbReference type="ARBA" id="ARBA00012438"/>
    </source>
</evidence>
<dbReference type="SUPFAM" id="SSF55961">
    <property type="entry name" value="Bet v1-like"/>
    <property type="match status" value="1"/>
</dbReference>
<evidence type="ECO:0000256" key="10">
    <source>
        <dbReference type="ARBA" id="ARBA00023136"/>
    </source>
</evidence>
<dbReference type="SUPFAM" id="SSF47384">
    <property type="entry name" value="Homodimeric domain of signal transducing histidine kinase"/>
    <property type="match status" value="1"/>
</dbReference>
<dbReference type="SMART" id="SM00304">
    <property type="entry name" value="HAMP"/>
    <property type="match status" value="1"/>
</dbReference>
<dbReference type="Gene3D" id="3.30.530.20">
    <property type="match status" value="1"/>
</dbReference>
<dbReference type="Pfam" id="PF00672">
    <property type="entry name" value="HAMP"/>
    <property type="match status" value="1"/>
</dbReference>
<keyword evidence="15" id="KW-1185">Reference proteome</keyword>
<keyword evidence="4" id="KW-0597">Phosphoprotein</keyword>
<dbReference type="InterPro" id="IPR023393">
    <property type="entry name" value="START-like_dom_sf"/>
</dbReference>
<evidence type="ECO:0000256" key="2">
    <source>
        <dbReference type="ARBA" id="ARBA00004236"/>
    </source>
</evidence>
<evidence type="ECO:0000256" key="6">
    <source>
        <dbReference type="ARBA" id="ARBA00022692"/>
    </source>
</evidence>
<dbReference type="InterPro" id="IPR003660">
    <property type="entry name" value="HAMP_dom"/>
</dbReference>
<dbReference type="CDD" id="cd07817">
    <property type="entry name" value="SRPBCC_8"/>
    <property type="match status" value="1"/>
</dbReference>
<keyword evidence="6 11" id="KW-0812">Transmembrane</keyword>
<evidence type="ECO:0000259" key="13">
    <source>
        <dbReference type="PROSITE" id="PS50885"/>
    </source>
</evidence>
<dbReference type="Pfam" id="PF00512">
    <property type="entry name" value="HisKA"/>
    <property type="match status" value="1"/>
</dbReference>
<dbReference type="PANTHER" id="PTHR45436">
    <property type="entry name" value="SENSOR HISTIDINE KINASE YKOH"/>
    <property type="match status" value="1"/>
</dbReference>
<dbReference type="InterPro" id="IPR003594">
    <property type="entry name" value="HATPase_dom"/>
</dbReference>
<evidence type="ECO:0000313" key="15">
    <source>
        <dbReference type="Proteomes" id="UP000317484"/>
    </source>
</evidence>
<dbReference type="EC" id="2.7.13.3" evidence="3"/>
<proteinExistence type="predicted"/>
<dbReference type="PROSITE" id="PS50885">
    <property type="entry name" value="HAMP"/>
    <property type="match status" value="1"/>
</dbReference>
<keyword evidence="10 11" id="KW-0472">Membrane</keyword>